<dbReference type="GO" id="GO:0045931">
    <property type="term" value="P:positive regulation of mitotic cell cycle"/>
    <property type="evidence" value="ECO:0007669"/>
    <property type="project" value="TreeGrafter"/>
</dbReference>
<dbReference type="PANTHER" id="PTHR46725">
    <property type="entry name" value="COILED-COIL DOMAIN-CONTAINING PROTEIN 57"/>
    <property type="match status" value="1"/>
</dbReference>
<dbReference type="GO" id="GO:0005876">
    <property type="term" value="C:spindle microtubule"/>
    <property type="evidence" value="ECO:0007669"/>
    <property type="project" value="TreeGrafter"/>
</dbReference>
<protein>
    <submittedName>
        <fullName evidence="3">Coiled-coil domain-containing protein 57</fullName>
    </submittedName>
</protein>
<dbReference type="GO" id="GO:0007099">
    <property type="term" value="P:centriole replication"/>
    <property type="evidence" value="ECO:0007669"/>
    <property type="project" value="TreeGrafter"/>
</dbReference>
<keyword evidence="1" id="KW-0175">Coiled coil</keyword>
<accession>A0A9W7WGT4</accession>
<dbReference type="GO" id="GO:0060271">
    <property type="term" value="P:cilium assembly"/>
    <property type="evidence" value="ECO:0007669"/>
    <property type="project" value="TreeGrafter"/>
</dbReference>
<comment type="caution">
    <text evidence="3">The sequence shown here is derived from an EMBL/GenBank/DDBJ whole genome shotgun (WGS) entry which is preliminary data.</text>
</comment>
<dbReference type="Proteomes" id="UP001059041">
    <property type="component" value="Linkage Group LG18"/>
</dbReference>
<dbReference type="InterPro" id="IPR042481">
    <property type="entry name" value="CCDC57"/>
</dbReference>
<dbReference type="GO" id="GO:0005814">
    <property type="term" value="C:centriole"/>
    <property type="evidence" value="ECO:0007669"/>
    <property type="project" value="TreeGrafter"/>
</dbReference>
<sequence length="408" mass="48117">MMSDFDSEMRRREHEFSLKLDEMNNVILSHELQEKLLNKELEVHAKAHSQVTEALQASEELYQQAQKEVQRKDWELKNTTAMKDSRIKELDDKQQMERNYKNDREAYNRKHAELERRSRESEDALDLMREAHARNLLEEKGRTSELQAKLDRLNLEHERREKSHMDDLSHKDQQIQELRTQLETTRSGWDTYITQVSKEMVAKDTELLAGGESEAKVKAELQKCKEDVERYKQQVASGLQREQALEQKRVQLELDWEHRCEGVRSEHYLKSEELIQSLTQARDQPLKMHLDFKLYNCSQVTAELREKERELQETVALLKSVTVERDQALRGTKPAPTGTQVRPHTAFSSTLRLWRRKSRSSRPDVVILRGGWRRLPRPSIFPTLRPLHFLFPLTMLTSKTISDPSMRP</sequence>
<dbReference type="GO" id="GO:0007020">
    <property type="term" value="P:microtubule nucleation"/>
    <property type="evidence" value="ECO:0007669"/>
    <property type="project" value="TreeGrafter"/>
</dbReference>
<evidence type="ECO:0000256" key="2">
    <source>
        <dbReference type="SAM" id="MobiDB-lite"/>
    </source>
</evidence>
<dbReference type="GO" id="GO:0034451">
    <property type="term" value="C:centriolar satellite"/>
    <property type="evidence" value="ECO:0007669"/>
    <property type="project" value="TreeGrafter"/>
</dbReference>
<evidence type="ECO:0000313" key="3">
    <source>
        <dbReference type="EMBL" id="KAI7797058.1"/>
    </source>
</evidence>
<feature type="region of interest" description="Disordered" evidence="2">
    <location>
        <begin position="94"/>
        <end position="122"/>
    </location>
</feature>
<dbReference type="PANTHER" id="PTHR46725:SF1">
    <property type="entry name" value="COILED-COIL DOMAIN-CONTAINING PROTEIN 57"/>
    <property type="match status" value="1"/>
</dbReference>
<name>A0A9W7WGT4_TRIRA</name>
<feature type="coiled-coil region" evidence="1">
    <location>
        <begin position="214"/>
        <end position="248"/>
    </location>
</feature>
<feature type="coiled-coil region" evidence="1">
    <location>
        <begin position="297"/>
        <end position="324"/>
    </location>
</feature>
<reference evidence="3" key="1">
    <citation type="submission" date="2021-02" db="EMBL/GenBank/DDBJ databases">
        <title>Comparative genomics reveals that relaxation of natural selection precedes convergent phenotypic evolution of cavefish.</title>
        <authorList>
            <person name="Peng Z."/>
        </authorList>
    </citation>
    <scope>NUCLEOTIDE SEQUENCE</scope>
    <source>
        <tissue evidence="3">Muscle</tissue>
    </source>
</reference>
<organism evidence="3 4">
    <name type="scientific">Triplophysa rosa</name>
    <name type="common">Cave loach</name>
    <dbReference type="NCBI Taxonomy" id="992332"/>
    <lineage>
        <taxon>Eukaryota</taxon>
        <taxon>Metazoa</taxon>
        <taxon>Chordata</taxon>
        <taxon>Craniata</taxon>
        <taxon>Vertebrata</taxon>
        <taxon>Euteleostomi</taxon>
        <taxon>Actinopterygii</taxon>
        <taxon>Neopterygii</taxon>
        <taxon>Teleostei</taxon>
        <taxon>Ostariophysi</taxon>
        <taxon>Cypriniformes</taxon>
        <taxon>Nemacheilidae</taxon>
        <taxon>Triplophysa</taxon>
    </lineage>
</organism>
<dbReference type="AlphaFoldDB" id="A0A9W7WGT4"/>
<dbReference type="EMBL" id="JAFHDT010000018">
    <property type="protein sequence ID" value="KAI7797058.1"/>
    <property type="molecule type" value="Genomic_DNA"/>
</dbReference>
<proteinExistence type="predicted"/>
<evidence type="ECO:0000313" key="4">
    <source>
        <dbReference type="Proteomes" id="UP001059041"/>
    </source>
</evidence>
<evidence type="ECO:0000256" key="1">
    <source>
        <dbReference type="SAM" id="Coils"/>
    </source>
</evidence>
<keyword evidence="4" id="KW-1185">Reference proteome</keyword>
<gene>
    <name evidence="3" type="ORF">IRJ41_012010</name>
</gene>